<reference evidence="1 2" key="1">
    <citation type="journal article" date="2016" name="Mol. Biol. Evol.">
        <title>Comparative Genomics of Early-Diverging Mushroom-Forming Fungi Provides Insights into the Origins of Lignocellulose Decay Capabilities.</title>
        <authorList>
            <person name="Nagy L.G."/>
            <person name="Riley R."/>
            <person name="Tritt A."/>
            <person name="Adam C."/>
            <person name="Daum C."/>
            <person name="Floudas D."/>
            <person name="Sun H."/>
            <person name="Yadav J.S."/>
            <person name="Pangilinan J."/>
            <person name="Larsson K.H."/>
            <person name="Matsuura K."/>
            <person name="Barry K."/>
            <person name="Labutti K."/>
            <person name="Kuo R."/>
            <person name="Ohm R.A."/>
            <person name="Bhattacharya S.S."/>
            <person name="Shirouzu T."/>
            <person name="Yoshinaga Y."/>
            <person name="Martin F.M."/>
            <person name="Grigoriev I.V."/>
            <person name="Hibbett D.S."/>
        </authorList>
    </citation>
    <scope>NUCLEOTIDE SEQUENCE [LARGE SCALE GENOMIC DNA]</scope>
    <source>
        <strain evidence="1 2">HHB12029</strain>
    </source>
</reference>
<dbReference type="InParanoid" id="A0A165PB18"/>
<dbReference type="Gene3D" id="1.20.1280.50">
    <property type="match status" value="1"/>
</dbReference>
<dbReference type="AlphaFoldDB" id="A0A165PB18"/>
<dbReference type="PANTHER" id="PTHR38926:SF5">
    <property type="entry name" value="F-BOX AND LEUCINE-RICH REPEAT PROTEIN 6"/>
    <property type="match status" value="1"/>
</dbReference>
<gene>
    <name evidence="1" type="ORF">EXIGLDRAFT_829818</name>
</gene>
<dbReference type="InterPro" id="IPR032675">
    <property type="entry name" value="LRR_dom_sf"/>
</dbReference>
<sequence length="491" mass="54132">MTTDPNRYAGPAEAALLRSHIIAEEDEMARVQSRLAAVGTTLHDAEQRLLAAQEETASARAILVQIQSREENLAQSLRVARGLLHPIRRLPADILSSIFETWLDETERDEKIRPVTYRAEHLPFVAGRVCRRWRHVALSTASLWTGVKLALDEAKLAPVAWLTYLESVLHRSKSLPIHVDVYASGVEDGTVTRVAAVLLVSSNRWCSLHISTSGPPSPDVRAIAGCRRTPLLETLSVYIGDEHHSSPPLSLPSYAPRLHTVDINEIFVDWNTCSRMDNVKELKYHMLLAPVNIADFALIASLMPNLERLRLLLLRGARGNSPAITFPRVTFAELNTDSVFAQTVRCPRLEHLDLTDLGTRSDISTFEAFVRNSQIQDTLRVLVVRAASLGSGFAHTLHLLKSIEEFETHNCALHDEFFAPLSGPGLGGSWSMPQLRRFHAYLKGSGHTGERMPCSADALRSMVAARRAAAAAGSANAPKAVEDVLRSGWNA</sequence>
<accession>A0A165PB18</accession>
<protein>
    <submittedName>
        <fullName evidence="1">Uncharacterized protein</fullName>
    </submittedName>
</protein>
<dbReference type="Proteomes" id="UP000077266">
    <property type="component" value="Unassembled WGS sequence"/>
</dbReference>
<name>A0A165PB18_EXIGL</name>
<dbReference type="Gene3D" id="3.80.10.10">
    <property type="entry name" value="Ribonuclease Inhibitor"/>
    <property type="match status" value="1"/>
</dbReference>
<dbReference type="PANTHER" id="PTHR38926">
    <property type="entry name" value="F-BOX DOMAIN CONTAINING PROTEIN, EXPRESSED"/>
    <property type="match status" value="1"/>
</dbReference>
<organism evidence="1 2">
    <name type="scientific">Exidia glandulosa HHB12029</name>
    <dbReference type="NCBI Taxonomy" id="1314781"/>
    <lineage>
        <taxon>Eukaryota</taxon>
        <taxon>Fungi</taxon>
        <taxon>Dikarya</taxon>
        <taxon>Basidiomycota</taxon>
        <taxon>Agaricomycotina</taxon>
        <taxon>Agaricomycetes</taxon>
        <taxon>Auriculariales</taxon>
        <taxon>Exidiaceae</taxon>
        <taxon>Exidia</taxon>
    </lineage>
</organism>
<keyword evidence="2" id="KW-1185">Reference proteome</keyword>
<dbReference type="OrthoDB" id="3063971at2759"/>
<dbReference type="EMBL" id="KV425891">
    <property type="protein sequence ID" value="KZW01917.1"/>
    <property type="molecule type" value="Genomic_DNA"/>
</dbReference>
<proteinExistence type="predicted"/>
<dbReference type="STRING" id="1314781.A0A165PB18"/>
<evidence type="ECO:0000313" key="1">
    <source>
        <dbReference type="EMBL" id="KZW01917.1"/>
    </source>
</evidence>
<evidence type="ECO:0000313" key="2">
    <source>
        <dbReference type="Proteomes" id="UP000077266"/>
    </source>
</evidence>